<dbReference type="EMBL" id="BARU01017016">
    <property type="protein sequence ID" value="GAH55322.1"/>
    <property type="molecule type" value="Genomic_DNA"/>
</dbReference>
<gene>
    <name evidence="1" type="ORF">S03H2_28249</name>
</gene>
<feature type="non-terminal residue" evidence="1">
    <location>
        <position position="113"/>
    </location>
</feature>
<dbReference type="Pfam" id="PF13450">
    <property type="entry name" value="NAD_binding_8"/>
    <property type="match status" value="1"/>
</dbReference>
<comment type="caution">
    <text evidence="1">The sequence shown here is derived from an EMBL/GenBank/DDBJ whole genome shotgun (WGS) entry which is preliminary data.</text>
</comment>
<dbReference type="SUPFAM" id="SSF51971">
    <property type="entry name" value="Nucleotide-binding domain"/>
    <property type="match status" value="1"/>
</dbReference>
<reference evidence="1" key="1">
    <citation type="journal article" date="2014" name="Front. Microbiol.">
        <title>High frequency of phylogenetically diverse reductive dehalogenase-homologous genes in deep subseafloor sedimentary metagenomes.</title>
        <authorList>
            <person name="Kawai M."/>
            <person name="Futagami T."/>
            <person name="Toyoda A."/>
            <person name="Takaki Y."/>
            <person name="Nishi S."/>
            <person name="Hori S."/>
            <person name="Arai W."/>
            <person name="Tsubouchi T."/>
            <person name="Morono Y."/>
            <person name="Uchiyama I."/>
            <person name="Ito T."/>
            <person name="Fujiyama A."/>
            <person name="Inagaki F."/>
            <person name="Takami H."/>
        </authorList>
    </citation>
    <scope>NUCLEOTIDE SEQUENCE</scope>
    <source>
        <strain evidence="1">Expedition CK06-06</strain>
    </source>
</reference>
<accession>X1GDM0</accession>
<dbReference type="AlphaFoldDB" id="X1GDM0"/>
<evidence type="ECO:0008006" key="2">
    <source>
        <dbReference type="Google" id="ProtNLM"/>
    </source>
</evidence>
<evidence type="ECO:0000313" key="1">
    <source>
        <dbReference type="EMBL" id="GAH55322.1"/>
    </source>
</evidence>
<name>X1GDM0_9ZZZZ</name>
<organism evidence="1">
    <name type="scientific">marine sediment metagenome</name>
    <dbReference type="NCBI Taxonomy" id="412755"/>
    <lineage>
        <taxon>unclassified sequences</taxon>
        <taxon>metagenomes</taxon>
        <taxon>ecological metagenomes</taxon>
    </lineage>
</organism>
<protein>
    <recommendedName>
        <fullName evidence="2">Amine oxidase domain-containing protein</fullName>
    </recommendedName>
</protein>
<dbReference type="InterPro" id="IPR036188">
    <property type="entry name" value="FAD/NAD-bd_sf"/>
</dbReference>
<sequence length="113" mass="12979">MAKFVILGAGITGLSTAYYLKKKYFLAEKEAKIGGLSGSIERNGYIFDYAEHFLRIPDKSTELFFKKLMGDNIFSQELISSIYFKNKFISYPFQENLRDLDPKELIKCAKSLI</sequence>
<proteinExistence type="predicted"/>
<dbReference type="Gene3D" id="3.50.50.60">
    <property type="entry name" value="FAD/NAD(P)-binding domain"/>
    <property type="match status" value="1"/>
</dbReference>